<feature type="transmembrane region" description="Helical" evidence="8">
    <location>
        <begin position="426"/>
        <end position="449"/>
    </location>
</feature>
<dbReference type="Pfam" id="PF02714">
    <property type="entry name" value="RSN1_7TM"/>
    <property type="match status" value="1"/>
</dbReference>
<feature type="transmembrane region" description="Helical" evidence="8">
    <location>
        <begin position="36"/>
        <end position="61"/>
    </location>
</feature>
<keyword evidence="6 8" id="KW-0472">Membrane</keyword>
<dbReference type="GO" id="GO:0005227">
    <property type="term" value="F:calcium-activated cation channel activity"/>
    <property type="evidence" value="ECO:0007669"/>
    <property type="project" value="InterPro"/>
</dbReference>
<comment type="subcellular location">
    <subcellularLocation>
        <location evidence="1">Membrane</location>
        <topology evidence="1">Multi-pass membrane protein</topology>
    </subcellularLocation>
</comment>
<evidence type="ECO:0000256" key="2">
    <source>
        <dbReference type="ARBA" id="ARBA00007779"/>
    </source>
</evidence>
<evidence type="ECO:0000259" key="10">
    <source>
        <dbReference type="Pfam" id="PF13967"/>
    </source>
</evidence>
<dbReference type="InterPro" id="IPR045122">
    <property type="entry name" value="Csc1-like"/>
</dbReference>
<keyword evidence="5 8" id="KW-1133">Transmembrane helix</keyword>
<dbReference type="Proteomes" id="UP000654370">
    <property type="component" value="Unassembled WGS sequence"/>
</dbReference>
<feature type="transmembrane region" description="Helical" evidence="8">
    <location>
        <begin position="119"/>
        <end position="136"/>
    </location>
</feature>
<dbReference type="PANTHER" id="PTHR13018">
    <property type="entry name" value="PROBABLE MEMBRANE PROTEIN DUF221-RELATED"/>
    <property type="match status" value="1"/>
</dbReference>
<evidence type="ECO:0000259" key="9">
    <source>
        <dbReference type="Pfam" id="PF02714"/>
    </source>
</evidence>
<dbReference type="InterPro" id="IPR027815">
    <property type="entry name" value="CSC1/OSCA1-like_cyt"/>
</dbReference>
<evidence type="ECO:0000313" key="13">
    <source>
        <dbReference type="Proteomes" id="UP000654370"/>
    </source>
</evidence>
<evidence type="ECO:0000313" key="12">
    <source>
        <dbReference type="EMBL" id="KAG2183132.1"/>
    </source>
</evidence>
<feature type="compositionally biased region" description="Polar residues" evidence="7">
    <location>
        <begin position="948"/>
        <end position="958"/>
    </location>
</feature>
<evidence type="ECO:0000256" key="8">
    <source>
        <dbReference type="SAM" id="Phobius"/>
    </source>
</evidence>
<dbReference type="AlphaFoldDB" id="A0A8H7PZ65"/>
<name>A0A8H7PZ65_MORIS</name>
<proteinExistence type="inferred from homology"/>
<feature type="transmembrane region" description="Helical" evidence="8">
    <location>
        <begin position="623"/>
        <end position="652"/>
    </location>
</feature>
<feature type="transmembrane region" description="Helical" evidence="8">
    <location>
        <begin position="564"/>
        <end position="592"/>
    </location>
</feature>
<feature type="transmembrane region" description="Helical" evidence="8">
    <location>
        <begin position="672"/>
        <end position="697"/>
    </location>
</feature>
<comment type="caution">
    <text evidence="12">The sequence shown here is derived from an EMBL/GenBank/DDBJ whole genome shotgun (WGS) entry which is preliminary data.</text>
</comment>
<sequence length="958" mass="108610">MDQLIYRPWDNDTDWPTLPDPSPGSPQDRAKNPTGLAAQLVLCTVIGTLCFLLFCLLRVRWSSMYAPRLRMKKHAPQRLPDSMFGWIIPLLRIPHTQVLEKVGLDAVVMLQFLLTGAKLFALCGLFGTVVILPLNGMNGITNTTDPIHNNSISAISDFAKPEPANPDTTGVLWAYLFFTYFFCFAAFYFTFRNYRDYIGMRRKYGLQTASTLPARTVMVTGIPAELRSDRKLAEYFEGLGLGVVESVHVVKHVSQLSELIRERASCLRKLETAYARYWGNPCKDPSYDPDALLMQAESTDHINAIDFSVNQPESDRLPLFKPKRSRPIIRDGMLGIVGKKVDAVEYYSEQFNYLDDIVMKARRLGRYPPSTVGFVTFESVVSATIAVQTLLHPGPFMVRTQAAPEPRDVLWNNIAVRGRERLMRKAFVSVILLLIVFLWGIPIGFLSTFTNVESLERYMPWLVDLASKNKILQQIVYGFVPTLAVIVFMAVLPMVFYGLSIIEGIQSRSEAEEATFSKHFFFQLWNVFFVFTVASTVFTLREIIEDPKQIPNVLATKLPQVAPFFVNYTIIQGMMLLPIQLLQIGPVIVQLFRRWFLCKTPRDYAEVLAPVMYNYGWGYPMPVFIFIIVLIYSTMSPLILVFGTIYFCLSYLVLKYQFLYVYFHPYEVAGRAWPMVFSRIIVGLLIFEVTSAGIFALRRAFQQSALCAPLILSTILFKVIMDAAYNHSSQVIPLQLLTQKFGSNHLQYANGIDHESSVHVEEQTTAQPTRRRTVLDEDDFEAEPTEYTDFREPPMTLFDGILNTGMKRFGHPAIVGVLPQLWLPVKGGHQLQRRQSRYIRPSISNISLRNKRSSSRVISQSAVAAASNEEAPQNNVQTEYHDEPEAMDPEETSGLLSNGDMTIQVDEETDGTSPDSDFESEEDEGVNATYYHHPERRRSRTDALHAVDTNSVPPTSTP</sequence>
<protein>
    <recommendedName>
        <fullName evidence="14">DUF221-domain-containing protein</fullName>
    </recommendedName>
</protein>
<evidence type="ECO:0008006" key="14">
    <source>
        <dbReference type="Google" id="ProtNLM"/>
    </source>
</evidence>
<feature type="domain" description="CSC1/OSCA1-like 7TM region" evidence="9">
    <location>
        <begin position="424"/>
        <end position="695"/>
    </location>
</feature>
<dbReference type="EMBL" id="JAEPQZ010000003">
    <property type="protein sequence ID" value="KAG2183132.1"/>
    <property type="molecule type" value="Genomic_DNA"/>
</dbReference>
<evidence type="ECO:0000256" key="7">
    <source>
        <dbReference type="SAM" id="MobiDB-lite"/>
    </source>
</evidence>
<keyword evidence="3" id="KW-0813">Transport</keyword>
<feature type="transmembrane region" description="Helical" evidence="8">
    <location>
        <begin position="475"/>
        <end position="499"/>
    </location>
</feature>
<keyword evidence="4 8" id="KW-0812">Transmembrane</keyword>
<evidence type="ECO:0000256" key="3">
    <source>
        <dbReference type="ARBA" id="ARBA00022448"/>
    </source>
</evidence>
<organism evidence="12 13">
    <name type="scientific">Mortierella isabellina</name>
    <name type="common">Filamentous fungus</name>
    <name type="synonym">Umbelopsis isabellina</name>
    <dbReference type="NCBI Taxonomy" id="91625"/>
    <lineage>
        <taxon>Eukaryota</taxon>
        <taxon>Fungi</taxon>
        <taxon>Fungi incertae sedis</taxon>
        <taxon>Mucoromycota</taxon>
        <taxon>Mucoromycotina</taxon>
        <taxon>Umbelopsidomycetes</taxon>
        <taxon>Umbelopsidales</taxon>
        <taxon>Umbelopsidaceae</taxon>
        <taxon>Umbelopsis</taxon>
    </lineage>
</organism>
<evidence type="ECO:0000256" key="6">
    <source>
        <dbReference type="ARBA" id="ARBA00023136"/>
    </source>
</evidence>
<evidence type="ECO:0000256" key="4">
    <source>
        <dbReference type="ARBA" id="ARBA00022692"/>
    </source>
</evidence>
<dbReference type="InterPro" id="IPR032880">
    <property type="entry name" value="CSC1/OSCA1-like_N"/>
</dbReference>
<dbReference type="Pfam" id="PF14703">
    <property type="entry name" value="PHM7_cyt"/>
    <property type="match status" value="1"/>
</dbReference>
<keyword evidence="13" id="KW-1185">Reference proteome</keyword>
<feature type="region of interest" description="Disordered" evidence="7">
    <location>
        <begin position="863"/>
        <end position="958"/>
    </location>
</feature>
<feature type="transmembrane region" description="Helical" evidence="8">
    <location>
        <begin position="520"/>
        <end position="544"/>
    </location>
</feature>
<dbReference type="Pfam" id="PF13967">
    <property type="entry name" value="RSN1_TM"/>
    <property type="match status" value="1"/>
</dbReference>
<evidence type="ECO:0000256" key="5">
    <source>
        <dbReference type="ARBA" id="ARBA00022989"/>
    </source>
</evidence>
<feature type="domain" description="CSC1/OSCA1-like cytosolic" evidence="11">
    <location>
        <begin position="214"/>
        <end position="413"/>
    </location>
</feature>
<accession>A0A8H7PZ65</accession>
<comment type="similarity">
    <text evidence="2">Belongs to the CSC1 (TC 1.A.17) family.</text>
</comment>
<dbReference type="OrthoDB" id="1689567at2759"/>
<evidence type="ECO:0000259" key="11">
    <source>
        <dbReference type="Pfam" id="PF14703"/>
    </source>
</evidence>
<dbReference type="GO" id="GO:0005886">
    <property type="term" value="C:plasma membrane"/>
    <property type="evidence" value="ECO:0007669"/>
    <property type="project" value="TreeGrafter"/>
</dbReference>
<feature type="transmembrane region" description="Helical" evidence="8">
    <location>
        <begin position="172"/>
        <end position="191"/>
    </location>
</feature>
<dbReference type="PANTHER" id="PTHR13018:SF5">
    <property type="entry name" value="RE44586P"/>
    <property type="match status" value="1"/>
</dbReference>
<feature type="domain" description="CSC1/OSCA1-like N-terminal transmembrane" evidence="10">
    <location>
        <begin position="36"/>
        <end position="192"/>
    </location>
</feature>
<feature type="region of interest" description="Disordered" evidence="7">
    <location>
        <begin position="1"/>
        <end position="30"/>
    </location>
</feature>
<gene>
    <name evidence="12" type="ORF">INT43_006127</name>
</gene>
<reference evidence="12" key="1">
    <citation type="submission" date="2020-12" db="EMBL/GenBank/DDBJ databases">
        <title>Metabolic potential, ecology and presence of endohyphal bacteria is reflected in genomic diversity of Mucoromycotina.</title>
        <authorList>
            <person name="Muszewska A."/>
            <person name="Okrasinska A."/>
            <person name="Steczkiewicz K."/>
            <person name="Drgas O."/>
            <person name="Orlowska M."/>
            <person name="Perlinska-Lenart U."/>
            <person name="Aleksandrzak-Piekarczyk T."/>
            <person name="Szatraj K."/>
            <person name="Zielenkiewicz U."/>
            <person name="Pilsyk S."/>
            <person name="Malc E."/>
            <person name="Mieczkowski P."/>
            <person name="Kruszewska J.S."/>
            <person name="Biernat P."/>
            <person name="Pawlowska J."/>
        </authorList>
    </citation>
    <scope>NUCLEOTIDE SEQUENCE</scope>
    <source>
        <strain evidence="12">WA0000067209</strain>
    </source>
</reference>
<feature type="compositionally biased region" description="Acidic residues" evidence="7">
    <location>
        <begin position="905"/>
        <end position="925"/>
    </location>
</feature>
<dbReference type="InterPro" id="IPR003864">
    <property type="entry name" value="CSC1/OSCA1-like_7TM"/>
</dbReference>
<evidence type="ECO:0000256" key="1">
    <source>
        <dbReference type="ARBA" id="ARBA00004141"/>
    </source>
</evidence>